<accession>A0A1C0AB83</accession>
<comment type="caution">
    <text evidence="1">The sequence shown here is derived from an EMBL/GenBank/DDBJ whole genome shotgun (WGS) entry which is preliminary data.</text>
</comment>
<dbReference type="Pfam" id="PF20074">
    <property type="entry name" value="DUF6470"/>
    <property type="match status" value="1"/>
</dbReference>
<dbReference type="InterPro" id="IPR045527">
    <property type="entry name" value="DUF6470"/>
</dbReference>
<evidence type="ECO:0000313" key="2">
    <source>
        <dbReference type="Proteomes" id="UP000093514"/>
    </source>
</evidence>
<evidence type="ECO:0000313" key="1">
    <source>
        <dbReference type="EMBL" id="OCL27639.1"/>
    </source>
</evidence>
<reference evidence="2" key="1">
    <citation type="submission" date="2016-07" db="EMBL/GenBank/DDBJ databases">
        <authorList>
            <person name="Florea S."/>
            <person name="Webb J.S."/>
            <person name="Jaromczyk J."/>
            <person name="Schardl C.L."/>
        </authorList>
    </citation>
    <scope>NUCLEOTIDE SEQUENCE [LARGE SCALE GENOMIC DNA]</scope>
    <source>
        <strain evidence="2">Z6</strain>
    </source>
</reference>
<dbReference type="EMBL" id="LWDV01000007">
    <property type="protein sequence ID" value="OCL27639.1"/>
    <property type="molecule type" value="Genomic_DNA"/>
</dbReference>
<protein>
    <submittedName>
        <fullName evidence="1">Uncharacterized protein</fullName>
    </submittedName>
</protein>
<dbReference type="RefSeq" id="WP_068715580.1">
    <property type="nucleotide sequence ID" value="NZ_LWDV01000007.1"/>
</dbReference>
<reference evidence="1 2" key="2">
    <citation type="submission" date="2016-08" db="EMBL/GenBank/DDBJ databases">
        <title>Orenia metallireducens sp. nov. strain Z6, a Novel Metal-reducing Firmicute from the Deep Subsurface.</title>
        <authorList>
            <person name="Maxim B.I."/>
            <person name="Kenneth K."/>
            <person name="Flynn T.M."/>
            <person name="Oloughlin E.J."/>
            <person name="Locke R.A."/>
            <person name="Weber J.R."/>
            <person name="Egan S.M."/>
            <person name="Mackie R.I."/>
            <person name="Cann I.K."/>
        </authorList>
    </citation>
    <scope>NUCLEOTIDE SEQUENCE [LARGE SCALE GENOMIC DNA]</scope>
    <source>
        <strain evidence="1 2">Z6</strain>
    </source>
</reference>
<dbReference type="AlphaFoldDB" id="A0A1C0AB83"/>
<sequence>MRIPQLQINQSMGQIGIRWQRGSFDMEVSSATIEIDYGNPKPFQILAQPQIDQPPAKLTIDKTEFLEDVQFRKFKSLVKHLKGLAKKKIIQGTTEIASEGDQLAKIENKGNMIAQLAKKELVEDKPNITIKSISPPDIKVKTNTISVKFKPANIEVKNNFSFPKVKASGDQVDIYLKHKGKLEIEVVNNVDYHI</sequence>
<organism evidence="1 2">
    <name type="scientific">Orenia metallireducens</name>
    <dbReference type="NCBI Taxonomy" id="1413210"/>
    <lineage>
        <taxon>Bacteria</taxon>
        <taxon>Bacillati</taxon>
        <taxon>Bacillota</taxon>
        <taxon>Clostridia</taxon>
        <taxon>Halanaerobiales</taxon>
        <taxon>Halobacteroidaceae</taxon>
        <taxon>Orenia</taxon>
    </lineage>
</organism>
<keyword evidence="2" id="KW-1185">Reference proteome</keyword>
<dbReference type="Proteomes" id="UP000093514">
    <property type="component" value="Unassembled WGS sequence"/>
</dbReference>
<proteinExistence type="predicted"/>
<name>A0A1C0AB83_9FIRM</name>
<gene>
    <name evidence="1" type="ORF">U472_03560</name>
</gene>
<dbReference type="OrthoDB" id="2112831at2"/>